<keyword evidence="2" id="KW-1185">Reference proteome</keyword>
<dbReference type="EMBL" id="CAVMJV010000027">
    <property type="protein sequence ID" value="CAK5075212.1"/>
    <property type="molecule type" value="Genomic_DNA"/>
</dbReference>
<evidence type="ECO:0000313" key="2">
    <source>
        <dbReference type="Proteomes" id="UP001497535"/>
    </source>
</evidence>
<reference evidence="1" key="1">
    <citation type="submission" date="2023-11" db="EMBL/GenBank/DDBJ databases">
        <authorList>
            <person name="Poullet M."/>
        </authorList>
    </citation>
    <scope>NUCLEOTIDE SEQUENCE</scope>
    <source>
        <strain evidence="1">E1834</strain>
    </source>
</reference>
<sequence length="784" mass="89527">MAATISHLTASAGAERKGKGLKKPDNEPLQRFGEAKKMMSDIYNDIGSCMGEMSNFYSKLDVDNKKFVPPRQLSEVQRYLDSIKTIKEMVGRDKMKVVFFGRTSNGKSSVINAMLSSKILPQGMGHTTCCFLQIEGGQENEKYFVIENAEEQKIPIGDLHKVGHALGNTGNTSLGTDSLIRIIYPKSSSKLLQNDLAIVDSPGVDLSPEFDGWIDKHCLDADVFVLVCNSEATLTQAIRGQHERRFVHFLSSELQVCTPQKAEGRFFFISALEMLDQRLFDRGELNRNRLFLNFCLLQFSHFVAHLLEGHKQRAREFRKFEDKFEECISQSAIHTKFDAHSRRAREIVFAMLDNLEATMGAAIHEKQRLALEFQLKSKEHEESAKKFKNFERTFTDEQSKMRSEVHMKVSSDFEEEVARLEAIVDHFKHPFVDDPVSIQEYKRELAIYVNDVLTEELQNQCTGALITRIWTLENAMLNCMRQIVDESHALELEKIWLYRQPFKFVISVNCSKMVADFHEDLEFRFSLGIESIARKILSITRGQPITAIDRNFLQLGSPRSSSGIGAGTSSQHQPNKQEVDMFLANLLVQSATYLVNGSVVVTIAGLVVTFLLNNFGENLTHKQKTQNHFLFLFNGAFILAPYLWSFWGVYKNVDWRWILSGVGAVAGFYCFERLRWDNGAKEERLKSQFRQHLEQRLRQVESIHIGQCEQQVIQELNGVCGGLRKVFSGFYDEMKDLIEQTKNKMDNVDKMLGSINTIKNKITFMTSTLDSFNNRFLTSTTDSP</sequence>
<organism evidence="1 2">
    <name type="scientific">Meloidogyne enterolobii</name>
    <name type="common">Root-knot nematode worm</name>
    <name type="synonym">Meloidogyne mayaguensis</name>
    <dbReference type="NCBI Taxonomy" id="390850"/>
    <lineage>
        <taxon>Eukaryota</taxon>
        <taxon>Metazoa</taxon>
        <taxon>Ecdysozoa</taxon>
        <taxon>Nematoda</taxon>
        <taxon>Chromadorea</taxon>
        <taxon>Rhabditida</taxon>
        <taxon>Tylenchina</taxon>
        <taxon>Tylenchomorpha</taxon>
        <taxon>Tylenchoidea</taxon>
        <taxon>Meloidogynidae</taxon>
        <taxon>Meloidogyninae</taxon>
        <taxon>Meloidogyne</taxon>
    </lineage>
</organism>
<comment type="caution">
    <text evidence="1">The sequence shown here is derived from an EMBL/GenBank/DDBJ whole genome shotgun (WGS) entry which is preliminary data.</text>
</comment>
<dbReference type="Proteomes" id="UP001497535">
    <property type="component" value="Unassembled WGS sequence"/>
</dbReference>
<proteinExistence type="predicted"/>
<accession>A0ACB0Z895</accession>
<evidence type="ECO:0000313" key="1">
    <source>
        <dbReference type="EMBL" id="CAK5075212.1"/>
    </source>
</evidence>
<protein>
    <submittedName>
        <fullName evidence="1">Uncharacterized protein</fullName>
    </submittedName>
</protein>
<name>A0ACB0Z895_MELEN</name>
<gene>
    <name evidence="1" type="ORF">MENTE1834_LOCUS21993</name>
</gene>